<dbReference type="PROSITE" id="PS50164">
    <property type="entry name" value="GIY_YIG"/>
    <property type="match status" value="1"/>
</dbReference>
<keyword evidence="1" id="KW-1133">Transmembrane helix</keyword>
<reference evidence="3" key="1">
    <citation type="journal article" date="2023" name="Insect Mol. Biol.">
        <title>Genome sequencing provides insights into the evolution of gene families encoding plant cell wall-degrading enzymes in longhorned beetles.</title>
        <authorList>
            <person name="Shin N.R."/>
            <person name="Okamura Y."/>
            <person name="Kirsch R."/>
            <person name="Pauchet Y."/>
        </authorList>
    </citation>
    <scope>NUCLEOTIDE SEQUENCE</scope>
    <source>
        <strain evidence="3">AMC_N1</strain>
    </source>
</reference>
<sequence length="141" mass="16385">MLKKSWTFSTKHRTTTLFSTRVSPTKANSGLSTVCYIVNCPLFVTFLINFKLFMSILWLLSKACVYNSKNKLQTLLCNPKDNIDNNEKSGIYEINCKDSDQKYIGQTKRSILTRFKEHMAHLKYGRTEKYCVSQHAFDNNH</sequence>
<keyword evidence="4" id="KW-1185">Reference proteome</keyword>
<dbReference type="SUPFAM" id="SSF82771">
    <property type="entry name" value="GIY-YIG endonuclease"/>
    <property type="match status" value="1"/>
</dbReference>
<gene>
    <name evidence="3" type="ORF">NQ318_002853</name>
</gene>
<keyword evidence="1" id="KW-0472">Membrane</keyword>
<dbReference type="InterPro" id="IPR000305">
    <property type="entry name" value="GIY-YIG_endonuc"/>
</dbReference>
<accession>A0AAV8XV11</accession>
<evidence type="ECO:0000313" key="3">
    <source>
        <dbReference type="EMBL" id="KAJ8942180.1"/>
    </source>
</evidence>
<dbReference type="InterPro" id="IPR035901">
    <property type="entry name" value="GIY-YIG_endonuc_sf"/>
</dbReference>
<feature type="transmembrane region" description="Helical" evidence="1">
    <location>
        <begin position="36"/>
        <end position="60"/>
    </location>
</feature>
<comment type="caution">
    <text evidence="3">The sequence shown here is derived from an EMBL/GenBank/DDBJ whole genome shotgun (WGS) entry which is preliminary data.</text>
</comment>
<evidence type="ECO:0000313" key="4">
    <source>
        <dbReference type="Proteomes" id="UP001162162"/>
    </source>
</evidence>
<evidence type="ECO:0000256" key="1">
    <source>
        <dbReference type="SAM" id="Phobius"/>
    </source>
</evidence>
<dbReference type="Pfam" id="PF01541">
    <property type="entry name" value="GIY-YIG"/>
    <property type="match status" value="1"/>
</dbReference>
<dbReference type="AlphaFoldDB" id="A0AAV8XV11"/>
<evidence type="ECO:0000259" key="2">
    <source>
        <dbReference type="PROSITE" id="PS50164"/>
    </source>
</evidence>
<organism evidence="3 4">
    <name type="scientific">Aromia moschata</name>
    <dbReference type="NCBI Taxonomy" id="1265417"/>
    <lineage>
        <taxon>Eukaryota</taxon>
        <taxon>Metazoa</taxon>
        <taxon>Ecdysozoa</taxon>
        <taxon>Arthropoda</taxon>
        <taxon>Hexapoda</taxon>
        <taxon>Insecta</taxon>
        <taxon>Pterygota</taxon>
        <taxon>Neoptera</taxon>
        <taxon>Endopterygota</taxon>
        <taxon>Coleoptera</taxon>
        <taxon>Polyphaga</taxon>
        <taxon>Cucujiformia</taxon>
        <taxon>Chrysomeloidea</taxon>
        <taxon>Cerambycidae</taxon>
        <taxon>Cerambycinae</taxon>
        <taxon>Callichromatini</taxon>
        <taxon>Aromia</taxon>
    </lineage>
</organism>
<name>A0AAV8XV11_9CUCU</name>
<keyword evidence="1" id="KW-0812">Transmembrane</keyword>
<dbReference type="EMBL" id="JAPWTK010000339">
    <property type="protein sequence ID" value="KAJ8942180.1"/>
    <property type="molecule type" value="Genomic_DNA"/>
</dbReference>
<feature type="non-terminal residue" evidence="3">
    <location>
        <position position="141"/>
    </location>
</feature>
<dbReference type="Gene3D" id="3.40.1440.10">
    <property type="entry name" value="GIY-YIG endonuclease"/>
    <property type="match status" value="1"/>
</dbReference>
<protein>
    <recommendedName>
        <fullName evidence="2">GIY-YIG domain-containing protein</fullName>
    </recommendedName>
</protein>
<dbReference type="Proteomes" id="UP001162162">
    <property type="component" value="Unassembled WGS sequence"/>
</dbReference>
<feature type="domain" description="GIY-YIG" evidence="2">
    <location>
        <begin position="87"/>
        <end position="141"/>
    </location>
</feature>
<proteinExistence type="predicted"/>